<organism evidence="1 3">
    <name type="scientific">Rotaria magnacalcarata</name>
    <dbReference type="NCBI Taxonomy" id="392030"/>
    <lineage>
        <taxon>Eukaryota</taxon>
        <taxon>Metazoa</taxon>
        <taxon>Spiralia</taxon>
        <taxon>Gnathifera</taxon>
        <taxon>Rotifera</taxon>
        <taxon>Eurotatoria</taxon>
        <taxon>Bdelloidea</taxon>
        <taxon>Philodinida</taxon>
        <taxon>Philodinidae</taxon>
        <taxon>Rotaria</taxon>
    </lineage>
</organism>
<evidence type="ECO:0000313" key="3">
    <source>
        <dbReference type="Proteomes" id="UP000663834"/>
    </source>
</evidence>
<dbReference type="AlphaFoldDB" id="A0A816DNL1"/>
<comment type="caution">
    <text evidence="1">The sequence shown here is derived from an EMBL/GenBank/DDBJ whole genome shotgun (WGS) entry which is preliminary data.</text>
</comment>
<dbReference type="OrthoDB" id="9977161at2759"/>
<accession>A0A816DNL1</accession>
<reference evidence="1" key="1">
    <citation type="submission" date="2021-02" db="EMBL/GenBank/DDBJ databases">
        <authorList>
            <person name="Nowell W R."/>
        </authorList>
    </citation>
    <scope>NUCLEOTIDE SEQUENCE</scope>
</reference>
<dbReference type="EMBL" id="CAJNOW010015113">
    <property type="protein sequence ID" value="CAF1638890.1"/>
    <property type="molecule type" value="Genomic_DNA"/>
</dbReference>
<protein>
    <submittedName>
        <fullName evidence="1">Uncharacterized protein</fullName>
    </submittedName>
</protein>
<dbReference type="Proteomes" id="UP000681720">
    <property type="component" value="Unassembled WGS sequence"/>
</dbReference>
<dbReference type="EMBL" id="CAJOBJ010083832">
    <property type="protein sequence ID" value="CAF4512314.1"/>
    <property type="molecule type" value="Genomic_DNA"/>
</dbReference>
<gene>
    <name evidence="2" type="ORF">GIL414_LOCUS35228</name>
    <name evidence="1" type="ORF">KQP761_LOCUS27668</name>
</gene>
<proteinExistence type="predicted"/>
<dbReference type="Proteomes" id="UP000663834">
    <property type="component" value="Unassembled WGS sequence"/>
</dbReference>
<evidence type="ECO:0000313" key="2">
    <source>
        <dbReference type="EMBL" id="CAF4512314.1"/>
    </source>
</evidence>
<evidence type="ECO:0000313" key="1">
    <source>
        <dbReference type="EMBL" id="CAF1638890.1"/>
    </source>
</evidence>
<sequence length="180" mass="21655">MECRLVLNNCSNFDITNSALSGMLQQQLKYYKFRRVPTKTGKAVFYLFFRKEEDTYYALRAGKSIKEISLVRYRHYNITAAPIRHPDDIPPSEMQYRPVPSKKVVDAIRFNFTKYYARFANKDIFKLFVRRASEQVVAQRLQTFEVHDRICKVNHWWWMNQKYHVNNAQHVQKLLDIFFT</sequence>
<name>A0A816DNL1_9BILA</name>